<reference evidence="5" key="1">
    <citation type="journal article" date="2021" name="Nat. Commun.">
        <title>Genetic determinants of endophytism in the Arabidopsis root mycobiome.</title>
        <authorList>
            <person name="Mesny F."/>
            <person name="Miyauchi S."/>
            <person name="Thiergart T."/>
            <person name="Pickel B."/>
            <person name="Atanasova L."/>
            <person name="Karlsson M."/>
            <person name="Huettel B."/>
            <person name="Barry K.W."/>
            <person name="Haridas S."/>
            <person name="Chen C."/>
            <person name="Bauer D."/>
            <person name="Andreopoulos W."/>
            <person name="Pangilinan J."/>
            <person name="LaButti K."/>
            <person name="Riley R."/>
            <person name="Lipzen A."/>
            <person name="Clum A."/>
            <person name="Drula E."/>
            <person name="Henrissat B."/>
            <person name="Kohler A."/>
            <person name="Grigoriev I.V."/>
            <person name="Martin F.M."/>
            <person name="Hacquard S."/>
        </authorList>
    </citation>
    <scope>NUCLEOTIDE SEQUENCE</scope>
    <source>
        <strain evidence="5">MPI-CAGE-AT-0016</strain>
    </source>
</reference>
<dbReference type="OrthoDB" id="74360at2759"/>
<dbReference type="AlphaFoldDB" id="A0A8K0X0E9"/>
<dbReference type="GO" id="GO:0050660">
    <property type="term" value="F:flavin adenine dinucleotide binding"/>
    <property type="evidence" value="ECO:0007669"/>
    <property type="project" value="InterPro"/>
</dbReference>
<evidence type="ECO:0000256" key="4">
    <source>
        <dbReference type="ARBA" id="ARBA00023002"/>
    </source>
</evidence>
<dbReference type="InterPro" id="IPR036188">
    <property type="entry name" value="FAD/NAD-bd_sf"/>
</dbReference>
<comment type="caution">
    <text evidence="5">The sequence shown here is derived from an EMBL/GenBank/DDBJ whole genome shotgun (WGS) entry which is preliminary data.</text>
</comment>
<accession>A0A8K0X0E9</accession>
<dbReference type="EMBL" id="JAGPXD010000005">
    <property type="protein sequence ID" value="KAH7353947.1"/>
    <property type="molecule type" value="Genomic_DNA"/>
</dbReference>
<dbReference type="GO" id="GO:0004499">
    <property type="term" value="F:N,N-dimethylaniline monooxygenase activity"/>
    <property type="evidence" value="ECO:0007669"/>
    <property type="project" value="InterPro"/>
</dbReference>
<dbReference type="InterPro" id="IPR051209">
    <property type="entry name" value="FAD-bind_Monooxygenase_sf"/>
</dbReference>
<sequence length="595" mass="66765">MADYLDSPLLGTADSSWRLDAPVHSEKHIRIMCIGAGASGLLVAYKLQKHFQNFSLVVYEKNEAVSGTWWENRYPGCACDVPSHNYTWSFEPKLDWSSVYPPAEEIYEYFEGFARKYALHQYVRLRHQVVGARWDHATGGYDVEVHNLEEKITLTDRCDILINAAGILNKWKWPNIPGLRTFKGTLLHTARWDPEVSLEGKHVGIIGNGASGIQLLPAIRERCSKVTTFIREPAWVSPAQGLEQHCFSDEEMRKFAETPGALLAYRKRIESGLNGQFGLFLRDSRVNRDTQAYMERQMREKLGDGALAEKLIPRWSLGCRRLTPGVDYLESLTQPNVDVVFCGVTRVTERGCVGEDGREYPVDILVCATGFDASYRPRFPIVSPAGENLQDRWADAAPESYLGVAVAGFPNYFCMIGPSSPVGNGPVLSGVEAQADWILKVVDRLQTTGATQVSPRAEAVRDFVEHKERFMARTVWTEGCRSWYKPLGTGGPVVALWPGSTLHYIEAMREVRFEDLEFRYEGNRFAWLGNGYSQTELDDTADWAYYIREEDNDAPLSTGGRRRLVSKSGTVGGRETVKFSGMQEDEEAVSGAELA</sequence>
<keyword evidence="4" id="KW-0560">Oxidoreductase</keyword>
<organism evidence="5 6">
    <name type="scientific">Plectosphaerella cucumerina</name>
    <dbReference type="NCBI Taxonomy" id="40658"/>
    <lineage>
        <taxon>Eukaryota</taxon>
        <taxon>Fungi</taxon>
        <taxon>Dikarya</taxon>
        <taxon>Ascomycota</taxon>
        <taxon>Pezizomycotina</taxon>
        <taxon>Sordariomycetes</taxon>
        <taxon>Hypocreomycetidae</taxon>
        <taxon>Glomerellales</taxon>
        <taxon>Plectosphaerellaceae</taxon>
        <taxon>Plectosphaerella</taxon>
    </lineage>
</organism>
<keyword evidence="6" id="KW-1185">Reference proteome</keyword>
<dbReference type="Proteomes" id="UP000813385">
    <property type="component" value="Unassembled WGS sequence"/>
</dbReference>
<dbReference type="InterPro" id="IPR020946">
    <property type="entry name" value="Flavin_mOase-like"/>
</dbReference>
<evidence type="ECO:0000256" key="1">
    <source>
        <dbReference type="ARBA" id="ARBA00010139"/>
    </source>
</evidence>
<keyword evidence="2" id="KW-0285">Flavoprotein</keyword>
<dbReference type="SUPFAM" id="SSF51905">
    <property type="entry name" value="FAD/NAD(P)-binding domain"/>
    <property type="match status" value="1"/>
</dbReference>
<protein>
    <submittedName>
        <fullName evidence="5">Uncharacterized protein</fullName>
    </submittedName>
</protein>
<evidence type="ECO:0000256" key="3">
    <source>
        <dbReference type="ARBA" id="ARBA00022827"/>
    </source>
</evidence>
<dbReference type="GO" id="GO:0050661">
    <property type="term" value="F:NADP binding"/>
    <property type="evidence" value="ECO:0007669"/>
    <property type="project" value="InterPro"/>
</dbReference>
<evidence type="ECO:0000256" key="2">
    <source>
        <dbReference type="ARBA" id="ARBA00022630"/>
    </source>
</evidence>
<dbReference type="PANTHER" id="PTHR42877">
    <property type="entry name" value="L-ORNITHINE N(5)-MONOOXYGENASE-RELATED"/>
    <property type="match status" value="1"/>
</dbReference>
<evidence type="ECO:0000313" key="5">
    <source>
        <dbReference type="EMBL" id="KAH7353947.1"/>
    </source>
</evidence>
<dbReference type="PANTHER" id="PTHR42877:SF8">
    <property type="entry name" value="MONOOXYGENASE"/>
    <property type="match status" value="1"/>
</dbReference>
<evidence type="ECO:0000313" key="6">
    <source>
        <dbReference type="Proteomes" id="UP000813385"/>
    </source>
</evidence>
<comment type="similarity">
    <text evidence="1">Belongs to the FAD-binding monooxygenase family.</text>
</comment>
<gene>
    <name evidence="5" type="ORF">B0T11DRAFT_307456</name>
</gene>
<dbReference type="Gene3D" id="3.50.50.60">
    <property type="entry name" value="FAD/NAD(P)-binding domain"/>
    <property type="match status" value="2"/>
</dbReference>
<name>A0A8K0X0E9_9PEZI</name>
<dbReference type="Pfam" id="PF13450">
    <property type="entry name" value="NAD_binding_8"/>
    <property type="match status" value="1"/>
</dbReference>
<dbReference type="Pfam" id="PF00743">
    <property type="entry name" value="FMO-like"/>
    <property type="match status" value="1"/>
</dbReference>
<keyword evidence="3" id="KW-0274">FAD</keyword>
<proteinExistence type="inferred from homology"/>